<dbReference type="Proteomes" id="UP000314294">
    <property type="component" value="Unassembled WGS sequence"/>
</dbReference>
<dbReference type="AlphaFoldDB" id="A0A4Z2G7L7"/>
<dbReference type="EMBL" id="SRLO01000650">
    <property type="protein sequence ID" value="TNN49566.1"/>
    <property type="molecule type" value="Genomic_DNA"/>
</dbReference>
<comment type="caution">
    <text evidence="2">The sequence shown here is derived from an EMBL/GenBank/DDBJ whole genome shotgun (WGS) entry which is preliminary data.</text>
</comment>
<name>A0A4Z2G7L7_9TELE</name>
<reference evidence="2 3" key="1">
    <citation type="submission" date="2019-03" db="EMBL/GenBank/DDBJ databases">
        <title>First draft genome of Liparis tanakae, snailfish: a comprehensive survey of snailfish specific genes.</title>
        <authorList>
            <person name="Kim W."/>
            <person name="Song I."/>
            <person name="Jeong J.-H."/>
            <person name="Kim D."/>
            <person name="Kim S."/>
            <person name="Ryu S."/>
            <person name="Song J.Y."/>
            <person name="Lee S.K."/>
        </authorList>
    </citation>
    <scope>NUCLEOTIDE SEQUENCE [LARGE SCALE GENOMIC DNA]</scope>
    <source>
        <tissue evidence="2">Muscle</tissue>
    </source>
</reference>
<organism evidence="2 3">
    <name type="scientific">Liparis tanakae</name>
    <name type="common">Tanaka's snailfish</name>
    <dbReference type="NCBI Taxonomy" id="230148"/>
    <lineage>
        <taxon>Eukaryota</taxon>
        <taxon>Metazoa</taxon>
        <taxon>Chordata</taxon>
        <taxon>Craniata</taxon>
        <taxon>Vertebrata</taxon>
        <taxon>Euteleostomi</taxon>
        <taxon>Actinopterygii</taxon>
        <taxon>Neopterygii</taxon>
        <taxon>Teleostei</taxon>
        <taxon>Neoteleostei</taxon>
        <taxon>Acanthomorphata</taxon>
        <taxon>Eupercaria</taxon>
        <taxon>Perciformes</taxon>
        <taxon>Cottioidei</taxon>
        <taxon>Cottales</taxon>
        <taxon>Liparidae</taxon>
        <taxon>Liparis</taxon>
    </lineage>
</organism>
<feature type="compositionally biased region" description="Basic and acidic residues" evidence="1">
    <location>
        <begin position="1"/>
        <end position="46"/>
    </location>
</feature>
<proteinExistence type="predicted"/>
<keyword evidence="3" id="KW-1185">Reference proteome</keyword>
<evidence type="ECO:0000256" key="1">
    <source>
        <dbReference type="SAM" id="MobiDB-lite"/>
    </source>
</evidence>
<evidence type="ECO:0000313" key="3">
    <source>
        <dbReference type="Proteomes" id="UP000314294"/>
    </source>
</evidence>
<feature type="region of interest" description="Disordered" evidence="1">
    <location>
        <begin position="1"/>
        <end position="66"/>
    </location>
</feature>
<accession>A0A4Z2G7L7</accession>
<sequence>MKGGREEGREEGSSSPSADREHEGEQRRAEESRGEQRRAEESRGEQRYQPASGTETSEDAHSDINNGSHCGAAPCVWCCLRMPRGSDFDKTFPRWAQWANL</sequence>
<protein>
    <submittedName>
        <fullName evidence="2">Uncharacterized protein</fullName>
    </submittedName>
</protein>
<evidence type="ECO:0000313" key="2">
    <source>
        <dbReference type="EMBL" id="TNN49566.1"/>
    </source>
</evidence>
<gene>
    <name evidence="2" type="ORF">EYF80_040241</name>
</gene>